<keyword evidence="1" id="KW-0560">Oxidoreductase</keyword>
<proteinExistence type="predicted"/>
<dbReference type="SUPFAM" id="SSF51430">
    <property type="entry name" value="NAD(P)-linked oxidoreductase"/>
    <property type="match status" value="1"/>
</dbReference>
<dbReference type="Gene3D" id="3.20.20.100">
    <property type="entry name" value="NADP-dependent oxidoreductase domain"/>
    <property type="match status" value="1"/>
</dbReference>
<dbReference type="CDD" id="cd19077">
    <property type="entry name" value="AKR_AKR8A1-2"/>
    <property type="match status" value="1"/>
</dbReference>
<accession>A0A9P7AU82</accession>
<keyword evidence="4" id="KW-1185">Reference proteome</keyword>
<evidence type="ECO:0000256" key="1">
    <source>
        <dbReference type="ARBA" id="ARBA00023002"/>
    </source>
</evidence>
<dbReference type="InterPro" id="IPR036812">
    <property type="entry name" value="NAD(P)_OxRdtase_dom_sf"/>
</dbReference>
<dbReference type="AlphaFoldDB" id="A0A9P7AU82"/>
<evidence type="ECO:0000313" key="4">
    <source>
        <dbReference type="Proteomes" id="UP000785200"/>
    </source>
</evidence>
<dbReference type="PANTHER" id="PTHR43625">
    <property type="entry name" value="AFLATOXIN B1 ALDEHYDE REDUCTASE"/>
    <property type="match status" value="1"/>
</dbReference>
<dbReference type="InterPro" id="IPR050791">
    <property type="entry name" value="Aldo-Keto_reductase"/>
</dbReference>
<feature type="domain" description="NADP-dependent oxidoreductase" evidence="2">
    <location>
        <begin position="12"/>
        <end position="307"/>
    </location>
</feature>
<dbReference type="GO" id="GO:0016491">
    <property type="term" value="F:oxidoreductase activity"/>
    <property type="evidence" value="ECO:0007669"/>
    <property type="project" value="UniProtKB-KW"/>
</dbReference>
<dbReference type="PANTHER" id="PTHR43625:SF78">
    <property type="entry name" value="PYRIDOXAL REDUCTASE-RELATED"/>
    <property type="match status" value="1"/>
</dbReference>
<gene>
    <name evidence="3" type="ORF">D0Z07_7630</name>
</gene>
<evidence type="ECO:0000313" key="3">
    <source>
        <dbReference type="EMBL" id="KAG0646572.1"/>
    </source>
</evidence>
<dbReference type="InterPro" id="IPR023210">
    <property type="entry name" value="NADP_OxRdtase_dom"/>
</dbReference>
<sequence length="328" mass="35544">MPTILGREIGSIGFGLMGFTWRANPVPHSEAIKTMKCALEAGANMWNAGTFYGPPTANSIHLLQAYFTQYPSDAPKVLLSVKGGMNVAKHSADSSKANLTRDVDDALKILGGLKSIDIFQCGRVDPEIPIEETMEVMKGFVKEGKIGGIGLSEVGAKTIRRAAKIHPIAAVEVEFSLFSPDILENDVAATCAELGIPIVAYSPLGRGFLTGQIKTYADVTEQHKFGPRFAEENFAKNLELVETIRRVAEKKGVTSAQLALGWVRAYSGRDGNPIIVPLPGATKVERVEENCKLVDLTEEELKEIGDILKSMPVKGARVPKFIEHLAWA</sequence>
<dbReference type="Pfam" id="PF00248">
    <property type="entry name" value="Aldo_ket_red"/>
    <property type="match status" value="1"/>
</dbReference>
<protein>
    <submittedName>
        <fullName evidence="3">Pyridoxal reductase</fullName>
    </submittedName>
</protein>
<dbReference type="OrthoDB" id="37537at2759"/>
<dbReference type="Proteomes" id="UP000785200">
    <property type="component" value="Unassembled WGS sequence"/>
</dbReference>
<organism evidence="3 4">
    <name type="scientific">Hyphodiscus hymeniophilus</name>
    <dbReference type="NCBI Taxonomy" id="353542"/>
    <lineage>
        <taxon>Eukaryota</taxon>
        <taxon>Fungi</taxon>
        <taxon>Dikarya</taxon>
        <taxon>Ascomycota</taxon>
        <taxon>Pezizomycotina</taxon>
        <taxon>Leotiomycetes</taxon>
        <taxon>Helotiales</taxon>
        <taxon>Hyphodiscaceae</taxon>
        <taxon>Hyphodiscus</taxon>
    </lineage>
</organism>
<reference evidence="3" key="1">
    <citation type="submission" date="2019-07" db="EMBL/GenBank/DDBJ databases">
        <title>Hyphodiscus hymeniophilus genome sequencing and assembly.</title>
        <authorList>
            <person name="Kramer G."/>
            <person name="Nodwell J."/>
        </authorList>
    </citation>
    <scope>NUCLEOTIDE SEQUENCE</scope>
    <source>
        <strain evidence="3">ATCC 34498</strain>
    </source>
</reference>
<comment type="caution">
    <text evidence="3">The sequence shown here is derived from an EMBL/GenBank/DDBJ whole genome shotgun (WGS) entry which is preliminary data.</text>
</comment>
<evidence type="ECO:0000259" key="2">
    <source>
        <dbReference type="Pfam" id="PF00248"/>
    </source>
</evidence>
<dbReference type="EMBL" id="VNKQ01000015">
    <property type="protein sequence ID" value="KAG0646572.1"/>
    <property type="molecule type" value="Genomic_DNA"/>
</dbReference>
<dbReference type="GO" id="GO:0005737">
    <property type="term" value="C:cytoplasm"/>
    <property type="evidence" value="ECO:0007669"/>
    <property type="project" value="TreeGrafter"/>
</dbReference>
<name>A0A9P7AU82_9HELO</name>